<evidence type="ECO:0000256" key="1">
    <source>
        <dbReference type="SAM" id="MobiDB-lite"/>
    </source>
</evidence>
<dbReference type="Proteomes" id="UP000000724">
    <property type="component" value="Contig Pc00c13"/>
</dbReference>
<protein>
    <submittedName>
        <fullName evidence="2">Uncharacterized protein</fullName>
    </submittedName>
</protein>
<accession>B6H4E3</accession>
<keyword evidence="3" id="KW-1185">Reference proteome</keyword>
<name>B6H4E3_PENRW</name>
<gene>
    <name evidence="2" type="ORF">Pc13g08580</name>
    <name evidence="2" type="ORF">PCH_Pc13g08580</name>
</gene>
<feature type="compositionally biased region" description="Polar residues" evidence="1">
    <location>
        <begin position="46"/>
        <end position="58"/>
    </location>
</feature>
<proteinExistence type="predicted"/>
<feature type="region of interest" description="Disordered" evidence="1">
    <location>
        <begin position="36"/>
        <end position="58"/>
    </location>
</feature>
<feature type="region of interest" description="Disordered" evidence="1">
    <location>
        <begin position="606"/>
        <end position="629"/>
    </location>
</feature>
<sequence>MAVGIQCKVALDEWQRSPGTPLDGIQFKTSASVSQVPPLASPIPSSPTDIVSHQTAGHSQQLQCPRRNPVTTAVKLTTTIALLRQMAEFGWVITCCGETTHSHHYPYVPRLPGSEWGDESCCGVVEKENNVFFNDACMDCYTPSGPGYPSLTDFLFLYVGGVLRPNSADDEAGCSPAHANPHLSGRNHHALYDAQQTALMMRPAVPRFIPGYARLRSLTAQVTPSALLLGTWFLLVHVDDFITAAPTDEEVEQEFPANYRGATKRSSTSYSGLCAKKKRPRKDIHLPRGLLIASHSTINPSNPLEPTAYVIPSSFVSNSYGVQHSHLPGHTPDNTSPPARRRVALQKRCIPRNVALKRETPELIPSMALKSSPYVPLSANLNFTSTNQVHCSEVPLLQDSVTALGPKAHPLNEAQKSWILQSLPRSHGNRPPLTARVANPAAVPGSETTAVANKSQLPSLTRESSFSFSRRARAFRTYFIQQLDDYPFLTSFSNRSLGADSTHLYPTVTLNESLPTFDNKSSPTILSYSNSSDSIDEPPFPSPASLRDICQQACHVAIGFGKRIGLHGAKYAKSIFLPEQITGAPTSLISNPAVPNSVASNQGLFTSSEQAPQQKVGAEDSTDAAAGRHSQELHGSCMAVVIGLVAGIMWF</sequence>
<dbReference type="OMA" id="ACHVAIG"/>
<evidence type="ECO:0000313" key="2">
    <source>
        <dbReference type="EMBL" id="CAP91927.1"/>
    </source>
</evidence>
<dbReference type="AlphaFoldDB" id="B6H4E3"/>
<dbReference type="EMBL" id="AM920428">
    <property type="protein sequence ID" value="CAP91927.1"/>
    <property type="molecule type" value="Genomic_DNA"/>
</dbReference>
<reference evidence="2 3" key="1">
    <citation type="journal article" date="2008" name="Nat. Biotechnol.">
        <title>Genome sequencing and analysis of the filamentous fungus Penicillium chrysogenum.</title>
        <authorList>
            <person name="van den Berg M.A."/>
            <person name="Albang R."/>
            <person name="Albermann K."/>
            <person name="Badger J.H."/>
            <person name="Daran J.-M."/>
            <person name="Driessen A.J.M."/>
            <person name="Garcia-Estrada C."/>
            <person name="Fedorova N.D."/>
            <person name="Harris D.M."/>
            <person name="Heijne W.H.M."/>
            <person name="Joardar V.S."/>
            <person name="Kiel J.A.K.W."/>
            <person name="Kovalchuk A."/>
            <person name="Martin J.F."/>
            <person name="Nierman W.C."/>
            <person name="Nijland J.G."/>
            <person name="Pronk J.T."/>
            <person name="Roubos J.A."/>
            <person name="van der Klei I.J."/>
            <person name="van Peij N.N.M.E."/>
            <person name="Veenhuis M."/>
            <person name="von Doehren H."/>
            <person name="Wagner C."/>
            <person name="Wortman J.R."/>
            <person name="Bovenberg R.A.L."/>
        </authorList>
    </citation>
    <scope>NUCLEOTIDE SEQUENCE [LARGE SCALE GENOMIC DNA]</scope>
    <source>
        <strain evidence="3">ATCC 28089 / DSM 1075 / NRRL 1951 / Wisconsin 54-1255</strain>
    </source>
</reference>
<dbReference type="VEuPathDB" id="FungiDB:PCH_Pc13g08580"/>
<dbReference type="HOGENOM" id="CLU_420972_0_0_1"/>
<organism evidence="2 3">
    <name type="scientific">Penicillium rubens (strain ATCC 28089 / DSM 1075 / NRRL 1951 / Wisconsin 54-1255)</name>
    <name type="common">Penicillium chrysogenum</name>
    <dbReference type="NCBI Taxonomy" id="500485"/>
    <lineage>
        <taxon>Eukaryota</taxon>
        <taxon>Fungi</taxon>
        <taxon>Dikarya</taxon>
        <taxon>Ascomycota</taxon>
        <taxon>Pezizomycotina</taxon>
        <taxon>Eurotiomycetes</taxon>
        <taxon>Eurotiomycetidae</taxon>
        <taxon>Eurotiales</taxon>
        <taxon>Aspergillaceae</taxon>
        <taxon>Penicillium</taxon>
        <taxon>Penicillium chrysogenum species complex</taxon>
    </lineage>
</organism>
<evidence type="ECO:0000313" key="3">
    <source>
        <dbReference type="Proteomes" id="UP000000724"/>
    </source>
</evidence>
<dbReference type="OrthoDB" id="4344543at2759"/>
<dbReference type="eggNOG" id="ENOG502RNU9">
    <property type="taxonomic scope" value="Eukaryota"/>
</dbReference>